<organism evidence="1">
    <name type="scientific">Dichomitus squalens</name>
    <dbReference type="NCBI Taxonomy" id="114155"/>
    <lineage>
        <taxon>Eukaryota</taxon>
        <taxon>Fungi</taxon>
        <taxon>Dikarya</taxon>
        <taxon>Basidiomycota</taxon>
        <taxon>Agaricomycotina</taxon>
        <taxon>Agaricomycetes</taxon>
        <taxon>Polyporales</taxon>
        <taxon>Polyporaceae</taxon>
        <taxon>Dichomitus</taxon>
    </lineage>
</organism>
<dbReference type="AlphaFoldDB" id="A0A4Q9MSX7"/>
<accession>A0A4Q9MSX7</accession>
<reference evidence="1" key="1">
    <citation type="submission" date="2019-01" db="EMBL/GenBank/DDBJ databases">
        <title>Draft genome sequences of three monokaryotic isolates of the white-rot basidiomycete fungus Dichomitus squalens.</title>
        <authorList>
            <consortium name="DOE Joint Genome Institute"/>
            <person name="Lopez S.C."/>
            <person name="Andreopoulos B."/>
            <person name="Pangilinan J."/>
            <person name="Lipzen A."/>
            <person name="Riley R."/>
            <person name="Ahrendt S."/>
            <person name="Ng V."/>
            <person name="Barry K."/>
            <person name="Daum C."/>
            <person name="Grigoriev I.V."/>
            <person name="Hilden K.S."/>
            <person name="Makela M.R."/>
            <person name="de Vries R.P."/>
        </authorList>
    </citation>
    <scope>NUCLEOTIDE SEQUENCE [LARGE SCALE GENOMIC DNA]</scope>
    <source>
        <strain evidence="1">OM18370.1</strain>
    </source>
</reference>
<gene>
    <name evidence="1" type="ORF">BD311DRAFT_233314</name>
</gene>
<proteinExistence type="predicted"/>
<sequence length="155" mass="17331">MSELRFYLHDTSILEVNQTGSTVEKRGMYIRHTGTYRDGCGSRLRPTAYVAAVPGRHPPETNKHRRRDELSCNSPGLPASVRRTPGSYFMTAARSGYTDALGCRPSHFFMEHHNRRSVRSAFDGTSADKSLEEVSVLLPRSPTGSRTDANVWADM</sequence>
<name>A0A4Q9MSX7_9APHY</name>
<evidence type="ECO:0000313" key="1">
    <source>
        <dbReference type="EMBL" id="TBU30238.1"/>
    </source>
</evidence>
<dbReference type="Proteomes" id="UP000292957">
    <property type="component" value="Unassembled WGS sequence"/>
</dbReference>
<protein>
    <submittedName>
        <fullName evidence="1">Uncharacterized protein</fullName>
    </submittedName>
</protein>
<dbReference type="EMBL" id="ML143407">
    <property type="protein sequence ID" value="TBU30238.1"/>
    <property type="molecule type" value="Genomic_DNA"/>
</dbReference>